<keyword evidence="3" id="KW-1185">Reference proteome</keyword>
<dbReference type="PANTHER" id="PTHR43213">
    <property type="entry name" value="BIFUNCTIONAL DTTP/UTP PYROPHOSPHATASE/METHYLTRANSFERASE PROTEIN-RELATED"/>
    <property type="match status" value="1"/>
</dbReference>
<protein>
    <recommendedName>
        <fullName evidence="4">Maf-like protein</fullName>
    </recommendedName>
</protein>
<evidence type="ECO:0008006" key="4">
    <source>
        <dbReference type="Google" id="ProtNLM"/>
    </source>
</evidence>
<evidence type="ECO:0000313" key="3">
    <source>
        <dbReference type="Proteomes" id="UP000041254"/>
    </source>
</evidence>
<dbReference type="Pfam" id="PF02545">
    <property type="entry name" value="Maf"/>
    <property type="match status" value="1"/>
</dbReference>
<dbReference type="OrthoDB" id="10267058at2759"/>
<dbReference type="GO" id="GO:0047429">
    <property type="term" value="F:nucleoside triphosphate diphosphatase activity"/>
    <property type="evidence" value="ECO:0007669"/>
    <property type="project" value="InterPro"/>
</dbReference>
<dbReference type="PANTHER" id="PTHR43213:SF4">
    <property type="entry name" value="7-METHYL-GTP PYROPHOSPHATASE"/>
    <property type="match status" value="1"/>
</dbReference>
<gene>
    <name evidence="2" type="ORF">Vbra_8655</name>
</gene>
<dbReference type="STRING" id="1169540.A0A0G4EZT5"/>
<dbReference type="FunFam" id="3.90.950.10:FF:000008">
    <property type="entry name" value="Maf-like protein, expressed"/>
    <property type="match status" value="1"/>
</dbReference>
<proteinExistence type="inferred from homology"/>
<reference evidence="2 3" key="1">
    <citation type="submission" date="2014-11" db="EMBL/GenBank/DDBJ databases">
        <authorList>
            <person name="Zhu J."/>
            <person name="Qi W."/>
            <person name="Song R."/>
        </authorList>
    </citation>
    <scope>NUCLEOTIDE SEQUENCE [LARGE SCALE GENOMIC DNA]</scope>
</reference>
<organism evidence="2 3">
    <name type="scientific">Vitrella brassicaformis (strain CCMP3155)</name>
    <dbReference type="NCBI Taxonomy" id="1169540"/>
    <lineage>
        <taxon>Eukaryota</taxon>
        <taxon>Sar</taxon>
        <taxon>Alveolata</taxon>
        <taxon>Colpodellida</taxon>
        <taxon>Vitrellaceae</taxon>
        <taxon>Vitrella</taxon>
    </lineage>
</organism>
<dbReference type="OMA" id="EEVCGFC"/>
<dbReference type="PhylomeDB" id="A0A0G4EZT5"/>
<dbReference type="Proteomes" id="UP000041254">
    <property type="component" value="Unassembled WGS sequence"/>
</dbReference>
<keyword evidence="1" id="KW-0378">Hydrolase</keyword>
<dbReference type="InParanoid" id="A0A0G4EZT5"/>
<sequence length="263" mass="28531">MSPAASLSTVASLSLAICQFIAFPAHAFLLRSSTHRRQHRTAAGGLIMSSAANGQTPWRPPLIVGSKSKTRRQILTEMGFDLHLESADIDEKQVGDRASCPSELVLEVAKAKAQALLDKLANTESPYRILLTGDQVVVWKGRIREKPHDGAEAREFIEGYGRSPCQTVGSCVLTDLHTRTQVSGVDTATIHIKPIPDDIIQKLIDEGDILHCAGGLMIEHPLVEPYIERIDGAFDSVLGLSKALVDSLLIDLRQKIDTHASSA</sequence>
<dbReference type="AlphaFoldDB" id="A0A0G4EZT5"/>
<accession>A0A0G4EZT5</accession>
<dbReference type="EMBL" id="CDMY01000353">
    <property type="protein sequence ID" value="CEM04550.1"/>
    <property type="molecule type" value="Genomic_DNA"/>
</dbReference>
<evidence type="ECO:0000313" key="2">
    <source>
        <dbReference type="EMBL" id="CEM04550.1"/>
    </source>
</evidence>
<dbReference type="VEuPathDB" id="CryptoDB:Vbra_8655"/>
<dbReference type="InterPro" id="IPR029001">
    <property type="entry name" value="ITPase-like_fam"/>
</dbReference>
<dbReference type="HAMAP" id="MF_00528">
    <property type="entry name" value="Maf"/>
    <property type="match status" value="1"/>
</dbReference>
<dbReference type="SUPFAM" id="SSF52972">
    <property type="entry name" value="ITPase-like"/>
    <property type="match status" value="1"/>
</dbReference>
<name>A0A0G4EZT5_VITBC</name>
<dbReference type="Gene3D" id="3.90.950.10">
    <property type="match status" value="1"/>
</dbReference>
<evidence type="ECO:0000256" key="1">
    <source>
        <dbReference type="ARBA" id="ARBA00022801"/>
    </source>
</evidence>
<dbReference type="InterPro" id="IPR003697">
    <property type="entry name" value="Maf-like"/>
</dbReference>